<keyword evidence="3 5" id="KW-1133">Transmembrane helix</keyword>
<evidence type="ECO:0000256" key="5">
    <source>
        <dbReference type="SAM" id="Phobius"/>
    </source>
</evidence>
<evidence type="ECO:0000256" key="1">
    <source>
        <dbReference type="ARBA" id="ARBA00004141"/>
    </source>
</evidence>
<reference evidence="7 10" key="2">
    <citation type="submission" date="2016-11" db="EMBL/GenBank/DDBJ databases">
        <title>Genomic analysis of Caldithrix abyssi and proposal of a novel bacterial phylum Caldithrichaeota.</title>
        <authorList>
            <person name="Kublanov I."/>
            <person name="Sigalova O."/>
            <person name="Gavrilov S."/>
            <person name="Lebedinsky A."/>
            <person name="Ivanova N."/>
            <person name="Daum C."/>
            <person name="Reddy T."/>
            <person name="Klenk H.P."/>
            <person name="Goker M."/>
            <person name="Reva O."/>
            <person name="Miroshnichenko M."/>
            <person name="Kyprides N."/>
            <person name="Woyke T."/>
            <person name="Gelfand M."/>
        </authorList>
    </citation>
    <scope>NUCLEOTIDE SEQUENCE [LARGE SCALE GENOMIC DNA]</scope>
    <source>
        <strain evidence="7 10">LF13</strain>
    </source>
</reference>
<feature type="transmembrane region" description="Helical" evidence="5">
    <location>
        <begin position="252"/>
        <end position="278"/>
    </location>
</feature>
<evidence type="ECO:0000313" key="9">
    <source>
        <dbReference type="Proteomes" id="UP000004671"/>
    </source>
</evidence>
<feature type="transmembrane region" description="Helical" evidence="5">
    <location>
        <begin position="55"/>
        <end position="74"/>
    </location>
</feature>
<comment type="subcellular location">
    <subcellularLocation>
        <location evidence="1">Membrane</location>
        <topology evidence="1">Multi-pass membrane protein</topology>
    </subcellularLocation>
</comment>
<proteinExistence type="predicted"/>
<evidence type="ECO:0000256" key="4">
    <source>
        <dbReference type="ARBA" id="ARBA00023136"/>
    </source>
</evidence>
<dbReference type="RefSeq" id="WP_006927202.1">
    <property type="nucleotide sequence ID" value="NZ_CM001402.1"/>
</dbReference>
<keyword evidence="4 5" id="KW-0472">Membrane</keyword>
<dbReference type="InterPro" id="IPR051533">
    <property type="entry name" value="WaaL-like"/>
</dbReference>
<feature type="transmembrane region" description="Helical" evidence="5">
    <location>
        <begin position="337"/>
        <end position="360"/>
    </location>
</feature>
<protein>
    <submittedName>
        <fullName evidence="7">O-antigen ligase like membrane protein</fullName>
    </submittedName>
</protein>
<evidence type="ECO:0000256" key="2">
    <source>
        <dbReference type="ARBA" id="ARBA00022692"/>
    </source>
</evidence>
<dbReference type="Proteomes" id="UP000004671">
    <property type="component" value="Chromosome"/>
</dbReference>
<gene>
    <name evidence="7" type="ORF">Cabys_3450</name>
    <name evidence="8" type="ORF">Calab_0611</name>
</gene>
<dbReference type="Pfam" id="PF04932">
    <property type="entry name" value="Wzy_C"/>
    <property type="match status" value="1"/>
</dbReference>
<keyword evidence="9" id="KW-1185">Reference proteome</keyword>
<dbReference type="HOGENOM" id="CLU_634130_0_0_0"/>
<dbReference type="PANTHER" id="PTHR37422">
    <property type="entry name" value="TEICHURONIC ACID BIOSYNTHESIS PROTEIN TUAE"/>
    <property type="match status" value="1"/>
</dbReference>
<feature type="transmembrane region" description="Helical" evidence="5">
    <location>
        <begin position="144"/>
        <end position="163"/>
    </location>
</feature>
<dbReference type="GO" id="GO:0016874">
    <property type="term" value="F:ligase activity"/>
    <property type="evidence" value="ECO:0007669"/>
    <property type="project" value="UniProtKB-KW"/>
</dbReference>
<evidence type="ECO:0000313" key="8">
    <source>
        <dbReference type="EMBL" id="EHO40254.1"/>
    </source>
</evidence>
<dbReference type="EMBL" id="CM001402">
    <property type="protein sequence ID" value="EHO40254.1"/>
    <property type="molecule type" value="Genomic_DNA"/>
</dbReference>
<feature type="transmembrane region" description="Helical" evidence="5">
    <location>
        <begin position="86"/>
        <end position="109"/>
    </location>
</feature>
<feature type="transmembrane region" description="Helical" evidence="5">
    <location>
        <begin position="21"/>
        <end position="43"/>
    </location>
</feature>
<feature type="domain" description="O-antigen ligase-related" evidence="6">
    <location>
        <begin position="214"/>
        <end position="353"/>
    </location>
</feature>
<feature type="transmembrane region" description="Helical" evidence="5">
    <location>
        <begin position="213"/>
        <end position="246"/>
    </location>
</feature>
<feature type="transmembrane region" description="Helical" evidence="5">
    <location>
        <begin position="406"/>
        <end position="425"/>
    </location>
</feature>
<dbReference type="PaxDb" id="880073-Calab_0611"/>
<accession>H1XS90</accession>
<organism evidence="8 9">
    <name type="scientific">Caldithrix abyssi DSM 13497</name>
    <dbReference type="NCBI Taxonomy" id="880073"/>
    <lineage>
        <taxon>Bacteria</taxon>
        <taxon>Pseudomonadati</taxon>
        <taxon>Calditrichota</taxon>
        <taxon>Calditrichia</taxon>
        <taxon>Calditrichales</taxon>
        <taxon>Calditrichaceae</taxon>
        <taxon>Caldithrix</taxon>
    </lineage>
</organism>
<dbReference type="InterPro" id="IPR007016">
    <property type="entry name" value="O-antigen_ligase-rel_domated"/>
</dbReference>
<keyword evidence="7" id="KW-0436">Ligase</keyword>
<sequence length="432" mass="49629">MILPALKKTRLDILKHFIVFHVVYLLERIELFYLFLVISFFFAQTKFPFAEAFTVIKWGVLLAFVAVHLITIGLRIKDKDVITSKIFWPLGIFIFYLFINSLLSINIVVSISRTLILLVSFVLWFFILPNYFRKKEQILKLFNYLFYFFAVVLVLNIALTILVPSVFFRIGIYIRYAGITENANTLGMYSVASVIFILYKFKTGSGFEKVLSVLMFLLVLINFILTVSRSSMLAAFVIIIIFTYYYYRKLFYTGIVLGAMAIGILFMFPILLDLLRLASNPLSYREQLFELAILKWKEDIFFGQGYGTTLIITSKLFTLLQKGFNLLIVGKHFGNMFIELLCETGIIGVALFLPIIGMLYKQQKELNKIVSGDLKILTVLYKGLFFGFLIQNLFESALLAPGNGVAFLFWSFSGLLLSIKYISLVENKPKTV</sequence>
<dbReference type="Proteomes" id="UP000183868">
    <property type="component" value="Chromosome"/>
</dbReference>
<reference evidence="8 9" key="1">
    <citation type="submission" date="2011-09" db="EMBL/GenBank/DDBJ databases">
        <title>The permanent draft genome of Caldithrix abyssi DSM 13497.</title>
        <authorList>
            <consortium name="US DOE Joint Genome Institute (JGI-PGF)"/>
            <person name="Lucas S."/>
            <person name="Han J."/>
            <person name="Lapidus A."/>
            <person name="Bruce D."/>
            <person name="Goodwin L."/>
            <person name="Pitluck S."/>
            <person name="Peters L."/>
            <person name="Kyrpides N."/>
            <person name="Mavromatis K."/>
            <person name="Ivanova N."/>
            <person name="Mikhailova N."/>
            <person name="Chertkov O."/>
            <person name="Detter J.C."/>
            <person name="Tapia R."/>
            <person name="Han C."/>
            <person name="Land M."/>
            <person name="Hauser L."/>
            <person name="Markowitz V."/>
            <person name="Cheng J.-F."/>
            <person name="Hugenholtz P."/>
            <person name="Woyke T."/>
            <person name="Wu D."/>
            <person name="Spring S."/>
            <person name="Brambilla E."/>
            <person name="Klenk H.-P."/>
            <person name="Eisen J.A."/>
        </authorList>
    </citation>
    <scope>NUCLEOTIDE SEQUENCE [LARGE SCALE GENOMIC DNA]</scope>
    <source>
        <strain evidence="8 9">DSM 13497</strain>
    </source>
</reference>
<evidence type="ECO:0000313" key="10">
    <source>
        <dbReference type="Proteomes" id="UP000183868"/>
    </source>
</evidence>
<dbReference type="EMBL" id="CP018099">
    <property type="protein sequence ID" value="APF20196.1"/>
    <property type="molecule type" value="Genomic_DNA"/>
</dbReference>
<keyword evidence="2 5" id="KW-0812">Transmembrane</keyword>
<name>H1XS90_CALAY</name>
<feature type="transmembrane region" description="Helical" evidence="5">
    <location>
        <begin position="372"/>
        <end position="394"/>
    </location>
</feature>
<feature type="transmembrane region" description="Helical" evidence="5">
    <location>
        <begin position="115"/>
        <end position="132"/>
    </location>
</feature>
<dbReference type="AlphaFoldDB" id="H1XS90"/>
<evidence type="ECO:0000256" key="3">
    <source>
        <dbReference type="ARBA" id="ARBA00022989"/>
    </source>
</evidence>
<evidence type="ECO:0000313" key="7">
    <source>
        <dbReference type="EMBL" id="APF20196.1"/>
    </source>
</evidence>
<dbReference type="PANTHER" id="PTHR37422:SF17">
    <property type="entry name" value="O-ANTIGEN LIGASE"/>
    <property type="match status" value="1"/>
</dbReference>
<dbReference type="STRING" id="880073.Cabys_3450"/>
<dbReference type="KEGG" id="caby:Cabys_3450"/>
<evidence type="ECO:0000259" key="6">
    <source>
        <dbReference type="Pfam" id="PF04932"/>
    </source>
</evidence>
<feature type="transmembrane region" description="Helical" evidence="5">
    <location>
        <begin position="183"/>
        <end position="201"/>
    </location>
</feature>
<dbReference type="GO" id="GO:0016020">
    <property type="term" value="C:membrane"/>
    <property type="evidence" value="ECO:0007669"/>
    <property type="project" value="UniProtKB-SubCell"/>
</dbReference>